<comment type="caution">
    <text evidence="1">The sequence shown here is derived from an EMBL/GenBank/DDBJ whole genome shotgun (WGS) entry which is preliminary data.</text>
</comment>
<protein>
    <submittedName>
        <fullName evidence="1">Uncharacterized protein</fullName>
    </submittedName>
</protein>
<proteinExistence type="predicted"/>
<sequence length="478" mass="53220">MNFIGLPEDVLLHIFLFISIEDLLSLKQACRVLHTLGSADYLWHRLILAFDLPLDIPLGVDPASLSGRELQAIVVAALRLDHNWRKPDLHIERAVAIIRSDTSFVDGLQLLPGAKWLVTTQLTGRRQTHLTLWSLEHVEHACGTKTIDIAGRVRSFHAYYQRKDRKVVIAVAVANEGYEYLDVLHISLEDETMAPARPQPVLSGNSVGLTFLGHMHKVTVYENIVATTFVRFSPDTGQTVTHIYFYNLLTCASAIVKPSRGANDTPMITLFAHQFAVVHGHEDLVVTFYDIPPSITATTSPPSPSANSPHDIVPSNLTPVTAECHLPKSEGFYSAYVSGGLEHGAPVLAALMFHWTSDEAMIKRLTPPTTQTQFYEAPTVVSHAFYHPREQYMDHLRLGATGRRAVWVELQEPPVLKKWSFPRYHYGQPLPCGTSTLMPGFSGLPFNPKDSHVIAFDEVTCRLCVSLPSGELYVCDFL</sequence>
<organism evidence="1 2">
    <name type="scientific">Leucogyrophana mollusca</name>
    <dbReference type="NCBI Taxonomy" id="85980"/>
    <lineage>
        <taxon>Eukaryota</taxon>
        <taxon>Fungi</taxon>
        <taxon>Dikarya</taxon>
        <taxon>Basidiomycota</taxon>
        <taxon>Agaricomycotina</taxon>
        <taxon>Agaricomycetes</taxon>
        <taxon>Agaricomycetidae</taxon>
        <taxon>Boletales</taxon>
        <taxon>Boletales incertae sedis</taxon>
        <taxon>Leucogyrophana</taxon>
    </lineage>
</organism>
<dbReference type="Proteomes" id="UP000790709">
    <property type="component" value="Unassembled WGS sequence"/>
</dbReference>
<name>A0ACB8BK22_9AGAM</name>
<evidence type="ECO:0000313" key="1">
    <source>
        <dbReference type="EMBL" id="KAH7925638.1"/>
    </source>
</evidence>
<accession>A0ACB8BK22</accession>
<keyword evidence="2" id="KW-1185">Reference proteome</keyword>
<dbReference type="EMBL" id="MU266398">
    <property type="protein sequence ID" value="KAH7925638.1"/>
    <property type="molecule type" value="Genomic_DNA"/>
</dbReference>
<gene>
    <name evidence="1" type="ORF">BV22DRAFT_1128869</name>
</gene>
<reference evidence="1" key="1">
    <citation type="journal article" date="2021" name="New Phytol.">
        <title>Evolutionary innovations through gain and loss of genes in the ectomycorrhizal Boletales.</title>
        <authorList>
            <person name="Wu G."/>
            <person name="Miyauchi S."/>
            <person name="Morin E."/>
            <person name="Kuo A."/>
            <person name="Drula E."/>
            <person name="Varga T."/>
            <person name="Kohler A."/>
            <person name="Feng B."/>
            <person name="Cao Y."/>
            <person name="Lipzen A."/>
            <person name="Daum C."/>
            <person name="Hundley H."/>
            <person name="Pangilinan J."/>
            <person name="Johnson J."/>
            <person name="Barry K."/>
            <person name="LaButti K."/>
            <person name="Ng V."/>
            <person name="Ahrendt S."/>
            <person name="Min B."/>
            <person name="Choi I.G."/>
            <person name="Park H."/>
            <person name="Plett J.M."/>
            <person name="Magnuson J."/>
            <person name="Spatafora J.W."/>
            <person name="Nagy L.G."/>
            <person name="Henrissat B."/>
            <person name="Grigoriev I.V."/>
            <person name="Yang Z.L."/>
            <person name="Xu J."/>
            <person name="Martin F.M."/>
        </authorList>
    </citation>
    <scope>NUCLEOTIDE SEQUENCE</scope>
    <source>
        <strain evidence="1">KUC20120723A-06</strain>
    </source>
</reference>
<evidence type="ECO:0000313" key="2">
    <source>
        <dbReference type="Proteomes" id="UP000790709"/>
    </source>
</evidence>